<evidence type="ECO:0000313" key="2">
    <source>
        <dbReference type="Proteomes" id="UP000006854"/>
    </source>
</evidence>
<evidence type="ECO:0000313" key="1">
    <source>
        <dbReference type="EMBL" id="CCA59002.1"/>
    </source>
</evidence>
<name>F2R9F9_STRVP</name>
<protein>
    <submittedName>
        <fullName evidence="1">Uncharacterized protein</fullName>
    </submittedName>
</protein>
<accession>F2R9F9</accession>
<keyword evidence="2" id="KW-1185">Reference proteome</keyword>
<dbReference type="eggNOG" id="ENOG50322KQ">
    <property type="taxonomic scope" value="Bacteria"/>
</dbReference>
<dbReference type="Proteomes" id="UP000006854">
    <property type="component" value="Chromosome"/>
</dbReference>
<organism evidence="1 2">
    <name type="scientific">Streptomyces venezuelae (strain ATCC 10712 / CBS 650.69 / DSM 40230 / JCM 4526 / NBRC 13096 / PD 04745)</name>
    <dbReference type="NCBI Taxonomy" id="953739"/>
    <lineage>
        <taxon>Bacteria</taxon>
        <taxon>Bacillati</taxon>
        <taxon>Actinomycetota</taxon>
        <taxon>Actinomycetes</taxon>
        <taxon>Kitasatosporales</taxon>
        <taxon>Streptomycetaceae</taxon>
        <taxon>Streptomyces</taxon>
    </lineage>
</organism>
<dbReference type="STRING" id="953739.SVEN_5716"/>
<dbReference type="HOGENOM" id="CLU_1128588_0_0_11"/>
<dbReference type="AlphaFoldDB" id="F2R9F9"/>
<sequence>MTDSPPDRSSPQSQPAQLQAVQDRLKDILADAPGRHVVSFELPSRLSVLSYHGPILGLPGTESSDVTTIGIVREALADAGITAEVEQCSANLAYPGVRTTPFDVRDADRLVRLVLDRMPQPILVARRLAQVLAAHRCVYADRVEARAGMVWDLLLTLDDVRTVLGALGESTKELSTYGAELYGLADRVAQILQDQLGGKRIRISAFPSRGQLCGTCHEEILAVEPLSPEQAEALAAALVRMLPEPS</sequence>
<gene>
    <name evidence="1" type="ordered locus">SVEN_5716</name>
</gene>
<dbReference type="GeneID" id="51866269"/>
<dbReference type="KEGG" id="sve:SVEN_5716"/>
<dbReference type="PATRIC" id="fig|953739.5.peg.938"/>
<dbReference type="RefSeq" id="WP_015036897.1">
    <property type="nucleotide sequence ID" value="NC_018750.1"/>
</dbReference>
<proteinExistence type="predicted"/>
<dbReference type="OrthoDB" id="9896622at2"/>
<reference evidence="1 2" key="1">
    <citation type="journal article" date="2011" name="BMC Genomics">
        <title>Genome-wide analysis of the role of GlnR in Streptomyces venezuelae provides new insights into global nitrogen regulation in actinomycetes.</title>
        <authorList>
            <person name="Pullan S.T."/>
            <person name="Bibb M.J."/>
            <person name="Merrick M."/>
        </authorList>
    </citation>
    <scope>NUCLEOTIDE SEQUENCE [LARGE SCALE GENOMIC DNA]</scope>
    <source>
        <strain evidence="1">ATCC 10712</strain>
    </source>
</reference>
<dbReference type="EMBL" id="FR845719">
    <property type="protein sequence ID" value="CCA59002.1"/>
    <property type="molecule type" value="Genomic_DNA"/>
</dbReference>